<evidence type="ECO:0000313" key="1">
    <source>
        <dbReference type="EMBL" id="ADN01259.1"/>
    </source>
</evidence>
<dbReference type="RefSeq" id="WP_013313100.1">
    <property type="nucleotide sequence ID" value="NC_014484.1"/>
</dbReference>
<dbReference type="PROSITE" id="PS51257">
    <property type="entry name" value="PROKAR_LIPOPROTEIN"/>
    <property type="match status" value="1"/>
</dbReference>
<reference evidence="1 2" key="2">
    <citation type="journal article" date="2010" name="J. Bacteriol.">
        <title>Genome sequence of the polysaccharide-degrading, thermophilic anaerobe Spirochaeta thermophila DSM 6192.</title>
        <authorList>
            <person name="Angelov A."/>
            <person name="Liebl S."/>
            <person name="Ballschmiter M."/>
            <person name="Bomeke M."/>
            <person name="Lehmann R."/>
            <person name="Liesegang H."/>
            <person name="Daniel R."/>
            <person name="Liebl W."/>
        </authorList>
    </citation>
    <scope>NUCLEOTIDE SEQUENCE [LARGE SCALE GENOMIC DNA]</scope>
    <source>
        <strain evidence="2">ATCC 49972 / DSM 6192 / RI 19.B1</strain>
    </source>
</reference>
<proteinExistence type="predicted"/>
<dbReference type="Proteomes" id="UP000001296">
    <property type="component" value="Chromosome"/>
</dbReference>
<dbReference type="PaxDb" id="665571-STHERM_c02860"/>
<name>E0RP65_WINT6</name>
<reference key="1">
    <citation type="submission" date="2009-08" db="EMBL/GenBank/DDBJ databases">
        <title>The genome sequence of Spirochaeta thermophila DSM6192.</title>
        <authorList>
            <person name="Angelov A."/>
            <person name="Mientus M."/>
            <person name="Wittenberg S."/>
            <person name="Lehmann R."/>
            <person name="Liesegang H."/>
            <person name="Daniel R."/>
            <person name="Liebl W."/>
        </authorList>
    </citation>
    <scope>NUCLEOTIDE SEQUENCE</scope>
    <source>
        <strain>DSM 6192</strain>
    </source>
</reference>
<accession>E0RP65</accession>
<protein>
    <recommendedName>
        <fullName evidence="3">Lipoprotein</fullName>
    </recommendedName>
</protein>
<dbReference type="KEGG" id="sta:STHERM_c02860"/>
<gene>
    <name evidence="1" type="ordered locus">STHERM_c02860</name>
</gene>
<evidence type="ECO:0000313" key="2">
    <source>
        <dbReference type="Proteomes" id="UP000001296"/>
    </source>
</evidence>
<dbReference type="AlphaFoldDB" id="E0RP65"/>
<dbReference type="HOGENOM" id="CLU_618059_0_0_12"/>
<evidence type="ECO:0008006" key="3">
    <source>
        <dbReference type="Google" id="ProtNLM"/>
    </source>
</evidence>
<dbReference type="EMBL" id="CP001698">
    <property type="protein sequence ID" value="ADN01259.1"/>
    <property type="molecule type" value="Genomic_DNA"/>
</dbReference>
<organism evidence="1 2">
    <name type="scientific">Winmispira thermophila (strain ATCC 49972 / DSM 6192 / RI 19.B1)</name>
    <name type="common">Spirochaeta thermophila</name>
    <dbReference type="NCBI Taxonomy" id="665571"/>
    <lineage>
        <taxon>Bacteria</taxon>
        <taxon>Pseudomonadati</taxon>
        <taxon>Spirochaetota</taxon>
        <taxon>Spirochaetia</taxon>
        <taxon>Winmispirales</taxon>
        <taxon>Winmispiraceae</taxon>
        <taxon>Winmispira</taxon>
    </lineage>
</organism>
<sequence length="443" mass="48495">MKGRARGYSAFLVAGLLLLVGAGGGCSYGFLQESKVEISGVSDGEVVSHQGVSVLVLVESAEEETSPPERELSIELLRIDGEILLSSTQVLPENDEHQWALDVAFPDDMEEGWYRLRFVYLENGVRGEEVERWIFYASSPEEYGILRIEAHPPIARPKAEVLVEGRVRLPEDADAWIRWKAGEKVVQEGWYSEGAQVLRWQVPEEEGAYTLTMELFPLWSEEAYPEFSSSLSSRGSIVVGEVGEALPGELGPNADYLFLYHFRGDFVNDGSAGDEPDGTALQVEGKPLLSYEDGTLGYLIGGDSRLVFPISSSLQSSAWKFEMRGLVKAAPEGEERAPFVLVEGSGARLEVWGGGGTLVLRQRDPSGTNDLATLTMAGSSLVLDFAYSTGDYVVSLEGTEEVKARVPGFRPRRVVLQDGGTRFLVDELGLRMENSSHSSTETP</sequence>